<evidence type="ECO:0008006" key="5">
    <source>
        <dbReference type="Google" id="ProtNLM"/>
    </source>
</evidence>
<feature type="region of interest" description="Disordered" evidence="1">
    <location>
        <begin position="333"/>
        <end position="355"/>
    </location>
</feature>
<feature type="transmembrane region" description="Helical" evidence="2">
    <location>
        <begin position="185"/>
        <end position="210"/>
    </location>
</feature>
<evidence type="ECO:0000313" key="4">
    <source>
        <dbReference type="Proteomes" id="UP000663850"/>
    </source>
</evidence>
<feature type="region of interest" description="Disordered" evidence="1">
    <location>
        <begin position="1"/>
        <end position="53"/>
    </location>
</feature>
<reference evidence="3" key="1">
    <citation type="submission" date="2021-01" db="EMBL/GenBank/DDBJ databases">
        <authorList>
            <person name="Kaushik A."/>
        </authorList>
    </citation>
    <scope>NUCLEOTIDE SEQUENCE</scope>
    <source>
        <strain evidence="3">Type strain: AG8-Rh-89/</strain>
    </source>
</reference>
<comment type="caution">
    <text evidence="3">The sequence shown here is derived from an EMBL/GenBank/DDBJ whole genome shotgun (WGS) entry which is preliminary data.</text>
</comment>
<feature type="region of interest" description="Disordered" evidence="1">
    <location>
        <begin position="444"/>
        <end position="469"/>
    </location>
</feature>
<accession>A0A8H3DFY0</accession>
<keyword evidence="2" id="KW-0472">Membrane</keyword>
<evidence type="ECO:0000256" key="1">
    <source>
        <dbReference type="SAM" id="MobiDB-lite"/>
    </source>
</evidence>
<proteinExistence type="predicted"/>
<protein>
    <recommendedName>
        <fullName evidence="5">Transmembrane protein</fullName>
    </recommendedName>
</protein>
<evidence type="ECO:0000256" key="2">
    <source>
        <dbReference type="SAM" id="Phobius"/>
    </source>
</evidence>
<sequence>MGEFPEPAIFGSTMEASTSVPTISTSPSQPIQATNPSPSADSSSRVETKTSVAPSLVPVTSKAATSFSYASSSSRPSTTVESPTPVQSTTSVVTTTSMQSTSTSLQTSMSVPQSTFSQVITLVSTPSPTLITPQQSSTVISTVTKTPISSETLSSTEIVTRPIITPNSSPLPPLATTAPTAYSHLSFGAIIGIVTVVVIVLAVAGTCIILGPRRALRKIGIGANDDDELDYEEWERTHRESGTWNGRASIGASSDWWKHPAAPFPTRPSTVCGPGMAGVGAGKAMEMGASPTSPIPRRMSQRRVEERGAVRSGWFATSMVRGASLLSLGSLVRPPAEPSYSGSQRMSRMGTGGSAGRRFQELYRRERASQASPTRSNEPAEYLAIVTELGERKPSEGGRRAPGETGAYRPRSMVPKVRRPSRLAMSYVPEIVVHDATLPNLSSVSSVTHESSGRGYDADAEAERHPRVF</sequence>
<feature type="region of interest" description="Disordered" evidence="1">
    <location>
        <begin position="67"/>
        <end position="108"/>
    </location>
</feature>
<keyword evidence="2" id="KW-1133">Transmembrane helix</keyword>
<organism evidence="3 4">
    <name type="scientific">Rhizoctonia solani</name>
    <dbReference type="NCBI Taxonomy" id="456999"/>
    <lineage>
        <taxon>Eukaryota</taxon>
        <taxon>Fungi</taxon>
        <taxon>Dikarya</taxon>
        <taxon>Basidiomycota</taxon>
        <taxon>Agaricomycotina</taxon>
        <taxon>Agaricomycetes</taxon>
        <taxon>Cantharellales</taxon>
        <taxon>Ceratobasidiaceae</taxon>
        <taxon>Rhizoctonia</taxon>
    </lineage>
</organism>
<gene>
    <name evidence="3" type="ORF">RDB_LOCUS123323</name>
</gene>
<evidence type="ECO:0000313" key="3">
    <source>
        <dbReference type="EMBL" id="CAE6525380.1"/>
    </source>
</evidence>
<keyword evidence="2" id="KW-0812">Transmembrane</keyword>
<dbReference type="Proteomes" id="UP000663850">
    <property type="component" value="Unassembled WGS sequence"/>
</dbReference>
<dbReference type="EMBL" id="CAJMWZ010006619">
    <property type="protein sequence ID" value="CAE6525380.1"/>
    <property type="molecule type" value="Genomic_DNA"/>
</dbReference>
<feature type="compositionally biased region" description="Low complexity" evidence="1">
    <location>
        <begin position="17"/>
        <end position="32"/>
    </location>
</feature>
<dbReference type="AlphaFoldDB" id="A0A8H3DFY0"/>
<name>A0A8H3DFY0_9AGAM</name>
<feature type="compositionally biased region" description="Polar residues" evidence="1">
    <location>
        <begin position="33"/>
        <end position="53"/>
    </location>
</feature>